<accession>A0A1G2DXQ5</accession>
<sequence>MTKYWHPKKIKEELNESPGRKYLNEFLYQNLSKFIPLGEIKMLDIGCGSGYIREIFSDLGYKLFYTGVDVERHQEFNQYNKYSSESNFIESKIEDFNSDKKYDLIFSICALEHIKDDFLAVSKGKEFLKEQGLQIHIVPTLWSFPLYLWHGHRRYRLVRLRKMFKEKDLEIYRVGGLFSFFLHFSFITVPIVVFKNYKLFNSKLYRRALRISNKLDKFVPFLSPFYIVIVKK</sequence>
<evidence type="ECO:0000313" key="2">
    <source>
        <dbReference type="EMBL" id="OGZ18354.1"/>
    </source>
</evidence>
<keyword evidence="1" id="KW-1133">Transmembrane helix</keyword>
<dbReference type="InterPro" id="IPR029063">
    <property type="entry name" value="SAM-dependent_MTases_sf"/>
</dbReference>
<feature type="transmembrane region" description="Helical" evidence="1">
    <location>
        <begin position="171"/>
        <end position="194"/>
    </location>
</feature>
<dbReference type="SUPFAM" id="SSF53335">
    <property type="entry name" value="S-adenosyl-L-methionine-dependent methyltransferases"/>
    <property type="match status" value="1"/>
</dbReference>
<evidence type="ECO:0008006" key="4">
    <source>
        <dbReference type="Google" id="ProtNLM"/>
    </source>
</evidence>
<comment type="caution">
    <text evidence="2">The sequence shown here is derived from an EMBL/GenBank/DDBJ whole genome shotgun (WGS) entry which is preliminary data.</text>
</comment>
<keyword evidence="1" id="KW-0472">Membrane</keyword>
<reference evidence="2 3" key="1">
    <citation type="journal article" date="2016" name="Nat. Commun.">
        <title>Thousands of microbial genomes shed light on interconnected biogeochemical processes in an aquifer system.</title>
        <authorList>
            <person name="Anantharaman K."/>
            <person name="Brown C.T."/>
            <person name="Hug L.A."/>
            <person name="Sharon I."/>
            <person name="Castelle C.J."/>
            <person name="Probst A.J."/>
            <person name="Thomas B.C."/>
            <person name="Singh A."/>
            <person name="Wilkins M.J."/>
            <person name="Karaoz U."/>
            <person name="Brodie E.L."/>
            <person name="Williams K.H."/>
            <person name="Hubbard S.S."/>
            <person name="Banfield J.F."/>
        </authorList>
    </citation>
    <scope>NUCLEOTIDE SEQUENCE [LARGE SCALE GENOMIC DNA]</scope>
</reference>
<protein>
    <recommendedName>
        <fullName evidence="4">Methyltransferase type 11 domain-containing protein</fullName>
    </recommendedName>
</protein>
<proteinExistence type="predicted"/>
<name>A0A1G2DXQ5_9BACT</name>
<dbReference type="Gene3D" id="3.40.50.150">
    <property type="entry name" value="Vaccinia Virus protein VP39"/>
    <property type="match status" value="1"/>
</dbReference>
<dbReference type="EMBL" id="MHLW01000004">
    <property type="protein sequence ID" value="OGZ18354.1"/>
    <property type="molecule type" value="Genomic_DNA"/>
</dbReference>
<gene>
    <name evidence="2" type="ORF">A2V72_01105</name>
</gene>
<evidence type="ECO:0000256" key="1">
    <source>
        <dbReference type="SAM" id="Phobius"/>
    </source>
</evidence>
<dbReference type="AlphaFoldDB" id="A0A1G2DXQ5"/>
<keyword evidence="1" id="KW-0812">Transmembrane</keyword>
<organism evidence="2 3">
    <name type="scientific">Candidatus Nealsonbacteria bacterium RBG_13_37_56</name>
    <dbReference type="NCBI Taxonomy" id="1801661"/>
    <lineage>
        <taxon>Bacteria</taxon>
        <taxon>Candidatus Nealsoniibacteriota</taxon>
    </lineage>
</organism>
<evidence type="ECO:0000313" key="3">
    <source>
        <dbReference type="Proteomes" id="UP000178893"/>
    </source>
</evidence>
<dbReference type="Pfam" id="PF13489">
    <property type="entry name" value="Methyltransf_23"/>
    <property type="match status" value="1"/>
</dbReference>
<dbReference type="Proteomes" id="UP000178893">
    <property type="component" value="Unassembled WGS sequence"/>
</dbReference>
<dbReference type="CDD" id="cd02440">
    <property type="entry name" value="AdoMet_MTases"/>
    <property type="match status" value="1"/>
</dbReference>